<accession>A0A7J6KJZ6</accession>
<comment type="caution">
    <text evidence="1">The sequence shown here is derived from an EMBL/GenBank/DDBJ whole genome shotgun (WGS) entry which is preliminary data.</text>
</comment>
<sequence>TFPTPDDDFDALHWLAKAQAECPHLQRLHEVNPSKYHLNDAGLLHVNGRYMVPKAARLHRPPSGTLKRRREVMELIYVDIVGPLPIGNLGQSKFRYILTWICAASHFI</sequence>
<dbReference type="Proteomes" id="UP000591131">
    <property type="component" value="Unassembled WGS sequence"/>
</dbReference>
<name>A0A7J6KJZ6_PERCH</name>
<evidence type="ECO:0000313" key="2">
    <source>
        <dbReference type="Proteomes" id="UP000591131"/>
    </source>
</evidence>
<keyword evidence="2" id="KW-1185">Reference proteome</keyword>
<dbReference type="EMBL" id="JAAPAO010003029">
    <property type="protein sequence ID" value="KAF4646891.1"/>
    <property type="molecule type" value="Genomic_DNA"/>
</dbReference>
<gene>
    <name evidence="1" type="ORF">FOL47_005508</name>
</gene>
<proteinExistence type="predicted"/>
<organism evidence="1 2">
    <name type="scientific">Perkinsus chesapeaki</name>
    <name type="common">Clam parasite</name>
    <name type="synonym">Perkinsus andrewsi</name>
    <dbReference type="NCBI Taxonomy" id="330153"/>
    <lineage>
        <taxon>Eukaryota</taxon>
        <taxon>Sar</taxon>
        <taxon>Alveolata</taxon>
        <taxon>Perkinsozoa</taxon>
        <taxon>Perkinsea</taxon>
        <taxon>Perkinsida</taxon>
        <taxon>Perkinsidae</taxon>
        <taxon>Perkinsus</taxon>
    </lineage>
</organism>
<protein>
    <submittedName>
        <fullName evidence="1">Uncharacterized protein</fullName>
    </submittedName>
</protein>
<reference evidence="1 2" key="1">
    <citation type="submission" date="2020-04" db="EMBL/GenBank/DDBJ databases">
        <title>Perkinsus chesapeaki whole genome sequence.</title>
        <authorList>
            <person name="Bogema D.R."/>
        </authorList>
    </citation>
    <scope>NUCLEOTIDE SEQUENCE [LARGE SCALE GENOMIC DNA]</scope>
    <source>
        <strain evidence="1">ATCC PRA-425</strain>
    </source>
</reference>
<evidence type="ECO:0000313" key="1">
    <source>
        <dbReference type="EMBL" id="KAF4646891.1"/>
    </source>
</evidence>
<dbReference type="AlphaFoldDB" id="A0A7J6KJZ6"/>
<feature type="non-terminal residue" evidence="1">
    <location>
        <position position="108"/>
    </location>
</feature>
<feature type="non-terminal residue" evidence="1">
    <location>
        <position position="1"/>
    </location>
</feature>
<dbReference type="OrthoDB" id="10569480at2759"/>